<evidence type="ECO:0000313" key="2">
    <source>
        <dbReference type="Proteomes" id="UP000682202"/>
    </source>
</evidence>
<sequence>MRDMTVDSIELAAAGATLRELIFPEAPPPVISFGWDDASEAINEVIPPIYAMVTDGLLAAKAALTTIGSDVATAAQAYADTDRTLGGRLSEQRF</sequence>
<dbReference type="AlphaFoldDB" id="A0A975PVU4"/>
<evidence type="ECO:0000313" key="1">
    <source>
        <dbReference type="EMBL" id="QUR66521.1"/>
    </source>
</evidence>
<name>A0A975PVU4_9MYCO</name>
<dbReference type="EMBL" id="CP046600">
    <property type="protein sequence ID" value="QUR66521.1"/>
    <property type="molecule type" value="Genomic_DNA"/>
</dbReference>
<keyword evidence="2" id="KW-1185">Reference proteome</keyword>
<organism evidence="1 2">
    <name type="scientific">Mycobacterium spongiae</name>
    <dbReference type="NCBI Taxonomy" id="886343"/>
    <lineage>
        <taxon>Bacteria</taxon>
        <taxon>Bacillati</taxon>
        <taxon>Actinomycetota</taxon>
        <taxon>Actinomycetes</taxon>
        <taxon>Mycobacteriales</taxon>
        <taxon>Mycobacteriaceae</taxon>
        <taxon>Mycobacterium</taxon>
    </lineage>
</organism>
<accession>A0A975PVU4</accession>
<dbReference type="KEGG" id="mspg:F6B93_04945"/>
<proteinExistence type="predicted"/>
<dbReference type="Proteomes" id="UP000682202">
    <property type="component" value="Chromosome"/>
</dbReference>
<dbReference type="RefSeq" id="WP_211698091.1">
    <property type="nucleotide sequence ID" value="NZ_CP046600.1"/>
</dbReference>
<gene>
    <name evidence="1" type="ORF">F6B93_04945</name>
</gene>
<protein>
    <submittedName>
        <fullName evidence="1">Uncharacterized protein</fullName>
    </submittedName>
</protein>
<reference evidence="1" key="1">
    <citation type="submission" date="2019-12" db="EMBL/GenBank/DDBJ databases">
        <title>Mycobacterium spongiae sp. nov.</title>
        <authorList>
            <person name="Stinear T."/>
        </authorList>
    </citation>
    <scope>NUCLEOTIDE SEQUENCE</scope>
    <source>
        <strain evidence="1">FSD4b-SM</strain>
    </source>
</reference>